<dbReference type="RefSeq" id="WP_132947083.1">
    <property type="nucleotide sequence ID" value="NZ_SLUL01000001.1"/>
</dbReference>
<evidence type="ECO:0000259" key="10">
    <source>
        <dbReference type="Pfam" id="PF00591"/>
    </source>
</evidence>
<dbReference type="Pfam" id="PF00591">
    <property type="entry name" value="Glycos_transf_3"/>
    <property type="match status" value="1"/>
</dbReference>
<comment type="subunit">
    <text evidence="9">Homodimer.</text>
</comment>
<dbReference type="EMBL" id="SLUL01000001">
    <property type="protein sequence ID" value="TCL53175.1"/>
    <property type="molecule type" value="Genomic_DNA"/>
</dbReference>
<dbReference type="AlphaFoldDB" id="A0A4R1QLU8"/>
<dbReference type="Proteomes" id="UP000295658">
    <property type="component" value="Unassembled WGS sequence"/>
</dbReference>
<dbReference type="Gene3D" id="1.20.970.10">
    <property type="entry name" value="Transferase, Pyrimidine Nucleoside Phosphorylase, Chain C"/>
    <property type="match status" value="1"/>
</dbReference>
<feature type="binding site" evidence="9">
    <location>
        <begin position="89"/>
        <end position="92"/>
    </location>
    <ligand>
        <name>5-phospho-alpha-D-ribose 1-diphosphate</name>
        <dbReference type="ChEBI" id="CHEBI:58017"/>
    </ligand>
</feature>
<evidence type="ECO:0000256" key="9">
    <source>
        <dbReference type="HAMAP-Rule" id="MF_00211"/>
    </source>
</evidence>
<dbReference type="GO" id="GO:0000162">
    <property type="term" value="P:L-tryptophan biosynthetic process"/>
    <property type="evidence" value="ECO:0007669"/>
    <property type="project" value="UniProtKB-UniRule"/>
</dbReference>
<comment type="cofactor">
    <cofactor evidence="9">
        <name>Mg(2+)</name>
        <dbReference type="ChEBI" id="CHEBI:18420"/>
    </cofactor>
    <text evidence="9">Binds 2 magnesium ions per monomer.</text>
</comment>
<feature type="binding site" evidence="9">
    <location>
        <position position="110"/>
    </location>
    <ligand>
        <name>anthranilate</name>
        <dbReference type="ChEBI" id="CHEBI:16567"/>
        <label>1</label>
    </ligand>
</feature>
<reference evidence="12 13" key="1">
    <citation type="submission" date="2019-03" db="EMBL/GenBank/DDBJ databases">
        <title>Genomic Encyclopedia of Type Strains, Phase IV (KMG-IV): sequencing the most valuable type-strain genomes for metagenomic binning, comparative biology and taxonomic classification.</title>
        <authorList>
            <person name="Goeker M."/>
        </authorList>
    </citation>
    <scope>NUCLEOTIDE SEQUENCE [LARGE SCALE GENOMIC DNA]</scope>
    <source>
        <strain evidence="12 13">DSM 24979</strain>
    </source>
</reference>
<evidence type="ECO:0000256" key="5">
    <source>
        <dbReference type="ARBA" id="ARBA00022822"/>
    </source>
</evidence>
<dbReference type="InterPro" id="IPR036320">
    <property type="entry name" value="Glycosyl_Trfase_fam3_N_dom_sf"/>
</dbReference>
<feature type="domain" description="Glycosyl transferase family 3 N-terminal" evidence="11">
    <location>
        <begin position="4"/>
        <end position="65"/>
    </location>
</feature>
<feature type="binding site" evidence="9">
    <location>
        <position position="225"/>
    </location>
    <ligand>
        <name>Mg(2+)</name>
        <dbReference type="ChEBI" id="CHEBI:18420"/>
        <label>2</label>
    </ligand>
</feature>
<dbReference type="Pfam" id="PF02885">
    <property type="entry name" value="Glycos_trans_3N"/>
    <property type="match status" value="1"/>
</dbReference>
<feature type="binding site" evidence="9">
    <location>
        <position position="87"/>
    </location>
    <ligand>
        <name>5-phospho-alpha-D-ribose 1-diphosphate</name>
        <dbReference type="ChEBI" id="CHEBI:58017"/>
    </ligand>
</feature>
<feature type="binding site" evidence="9">
    <location>
        <begin position="107"/>
        <end position="115"/>
    </location>
    <ligand>
        <name>5-phospho-alpha-D-ribose 1-diphosphate</name>
        <dbReference type="ChEBI" id="CHEBI:58017"/>
    </ligand>
</feature>
<organism evidence="12 13">
    <name type="scientific">Thermolongibacillus altinsuensis</name>
    <dbReference type="NCBI Taxonomy" id="575256"/>
    <lineage>
        <taxon>Bacteria</taxon>
        <taxon>Bacillati</taxon>
        <taxon>Bacillota</taxon>
        <taxon>Bacilli</taxon>
        <taxon>Bacillales</taxon>
        <taxon>Anoxybacillaceae</taxon>
        <taxon>Thermolongibacillus</taxon>
    </lineage>
</organism>
<evidence type="ECO:0000256" key="6">
    <source>
        <dbReference type="ARBA" id="ARBA00023141"/>
    </source>
</evidence>
<dbReference type="InterPro" id="IPR000312">
    <property type="entry name" value="Glycosyl_Trfase_fam3"/>
</dbReference>
<feature type="binding site" evidence="9">
    <location>
        <begin position="82"/>
        <end position="83"/>
    </location>
    <ligand>
        <name>5-phospho-alpha-D-ribose 1-diphosphate</name>
        <dbReference type="ChEBI" id="CHEBI:58017"/>
    </ligand>
</feature>
<keyword evidence="13" id="KW-1185">Reference proteome</keyword>
<dbReference type="InterPro" id="IPR017459">
    <property type="entry name" value="Glycosyl_Trfase_fam3_N_dom"/>
</dbReference>
<comment type="similarity">
    <text evidence="8">In the C-terminal section; belongs to the anthranilate phosphoribosyltransferase family.</text>
</comment>
<evidence type="ECO:0000313" key="12">
    <source>
        <dbReference type="EMBL" id="TCL53175.1"/>
    </source>
</evidence>
<dbReference type="SUPFAM" id="SSF47648">
    <property type="entry name" value="Nucleoside phosphorylase/phosphoribosyltransferase N-terminal domain"/>
    <property type="match status" value="1"/>
</dbReference>
<keyword evidence="2 9" id="KW-0028">Amino-acid biosynthesis</keyword>
<gene>
    <name evidence="9" type="primary">trpD</name>
    <name evidence="12" type="ORF">EDD69_101182</name>
</gene>
<dbReference type="Gene3D" id="3.40.1030.10">
    <property type="entry name" value="Nucleoside phosphorylase/phosphoribosyltransferase catalytic domain"/>
    <property type="match status" value="1"/>
</dbReference>
<comment type="similarity">
    <text evidence="9">Belongs to the anthranilate phosphoribosyltransferase family.</text>
</comment>
<dbReference type="GO" id="GO:0000287">
    <property type="term" value="F:magnesium ion binding"/>
    <property type="evidence" value="ECO:0007669"/>
    <property type="project" value="UniProtKB-UniRule"/>
</dbReference>
<feature type="domain" description="Glycosyl transferase family 3" evidence="10">
    <location>
        <begin position="72"/>
        <end position="323"/>
    </location>
</feature>
<comment type="caution">
    <text evidence="9">Lacks conserved residue(s) required for the propagation of feature annotation.</text>
</comment>
<comment type="pathway">
    <text evidence="1 9">Amino-acid biosynthesis; L-tryptophan biosynthesis; L-tryptophan from chorismate: step 2/5.</text>
</comment>
<keyword evidence="9" id="KW-0479">Metal-binding</keyword>
<dbReference type="HAMAP" id="MF_00211">
    <property type="entry name" value="TrpD"/>
    <property type="match status" value="1"/>
</dbReference>
<dbReference type="PANTHER" id="PTHR43285:SF2">
    <property type="entry name" value="ANTHRANILATE PHOSPHORIBOSYLTRANSFERASE"/>
    <property type="match status" value="1"/>
</dbReference>
<evidence type="ECO:0000256" key="1">
    <source>
        <dbReference type="ARBA" id="ARBA00004907"/>
    </source>
</evidence>
<dbReference type="NCBIfam" id="TIGR01245">
    <property type="entry name" value="trpD"/>
    <property type="match status" value="1"/>
</dbReference>
<feature type="binding site" evidence="9">
    <location>
        <position position="165"/>
    </location>
    <ligand>
        <name>anthranilate</name>
        <dbReference type="ChEBI" id="CHEBI:16567"/>
        <label>2</label>
    </ligand>
</feature>
<evidence type="ECO:0000256" key="2">
    <source>
        <dbReference type="ARBA" id="ARBA00022605"/>
    </source>
</evidence>
<comment type="caution">
    <text evidence="12">The sequence shown here is derived from an EMBL/GenBank/DDBJ whole genome shotgun (WGS) entry which is preliminary data.</text>
</comment>
<accession>A0A4R1QLU8</accession>
<keyword evidence="3 9" id="KW-0328">Glycosyltransferase</keyword>
<sequence length="340" mass="37253">MFEQILEKCLMHETLTEEEAYRAMMELMTGTVNDSQIASFLTILRFRGETVDEMVGFVRAMREKMLALDVDEEVIDTCGTGGDGSGTFNISTAVALVVSSLGVKVAKHGNRAVSSKSGSADVFEHLGVPIQTTALEAKEALRTNGLTFLFAPLYHEAMKYVAKTRRDLRFRTVFNVLGPLVNPVRPKRQLIGVHSLDYAKKMAETLKRLHSIHVVFVTSRDGLDECSIAAETDVVELKEGRILQYTLAPEDVGLRRGLLTHLRVNSAEESARLIEQIFAGEANESATNIVLFNAGVALYVAGIVSDAAAGVALAKEALDSKRALAHLQQLRGERVCLNKF</sequence>
<feature type="binding site" evidence="9">
    <location>
        <position position="91"/>
    </location>
    <ligand>
        <name>Mg(2+)</name>
        <dbReference type="ChEBI" id="CHEBI:18420"/>
        <label>1</label>
    </ligand>
</feature>
<evidence type="ECO:0000313" key="13">
    <source>
        <dbReference type="Proteomes" id="UP000295658"/>
    </source>
</evidence>
<evidence type="ECO:0000259" key="11">
    <source>
        <dbReference type="Pfam" id="PF02885"/>
    </source>
</evidence>
<evidence type="ECO:0000256" key="8">
    <source>
        <dbReference type="ARBA" id="ARBA00061188"/>
    </source>
</evidence>
<keyword evidence="6 9" id="KW-0057">Aromatic amino acid biosynthesis</keyword>
<name>A0A4R1QLU8_9BACL</name>
<proteinExistence type="inferred from homology"/>
<evidence type="ECO:0000256" key="3">
    <source>
        <dbReference type="ARBA" id="ARBA00022676"/>
    </source>
</evidence>
<protein>
    <recommendedName>
        <fullName evidence="9">Anthranilate phosphoribosyltransferase</fullName>
        <ecNumber evidence="9">2.4.2.18</ecNumber>
    </recommendedName>
</protein>
<dbReference type="EC" id="2.4.2.18" evidence="9"/>
<dbReference type="PANTHER" id="PTHR43285">
    <property type="entry name" value="ANTHRANILATE PHOSPHORIBOSYLTRANSFERASE"/>
    <property type="match status" value="1"/>
</dbReference>
<keyword evidence="5 9" id="KW-0822">Tryptophan biosynthesis</keyword>
<feature type="binding site" evidence="9">
    <location>
        <position position="79"/>
    </location>
    <ligand>
        <name>5-phospho-alpha-D-ribose 1-diphosphate</name>
        <dbReference type="ChEBI" id="CHEBI:58017"/>
    </ligand>
</feature>
<dbReference type="OrthoDB" id="9806430at2"/>
<feature type="binding site" evidence="9">
    <location>
        <position position="119"/>
    </location>
    <ligand>
        <name>5-phospho-alpha-D-ribose 1-diphosphate</name>
        <dbReference type="ChEBI" id="CHEBI:58017"/>
    </ligand>
</feature>
<feature type="binding site" evidence="9">
    <location>
        <position position="79"/>
    </location>
    <ligand>
        <name>anthranilate</name>
        <dbReference type="ChEBI" id="CHEBI:16567"/>
        <label>1</label>
    </ligand>
</feature>
<dbReference type="SUPFAM" id="SSF52418">
    <property type="entry name" value="Nucleoside phosphorylase/phosphoribosyltransferase catalytic domain"/>
    <property type="match status" value="1"/>
</dbReference>
<feature type="binding site" evidence="9">
    <location>
        <position position="224"/>
    </location>
    <ligand>
        <name>Mg(2+)</name>
        <dbReference type="ChEBI" id="CHEBI:18420"/>
        <label>2</label>
    </ligand>
</feature>
<dbReference type="InterPro" id="IPR035902">
    <property type="entry name" value="Nuc_phospho_transferase"/>
</dbReference>
<feature type="binding site" evidence="9">
    <location>
        <position position="225"/>
    </location>
    <ligand>
        <name>Mg(2+)</name>
        <dbReference type="ChEBI" id="CHEBI:18420"/>
        <label>1</label>
    </ligand>
</feature>
<keyword evidence="9" id="KW-0460">Magnesium</keyword>
<comment type="function">
    <text evidence="9">Catalyzes the transfer of the phosphoribosyl group of 5-phosphorylribose-1-pyrophosphate (PRPP) to anthranilate to yield N-(5'-phosphoribosyl)-anthranilate (PRA).</text>
</comment>
<keyword evidence="4 9" id="KW-0808">Transferase</keyword>
<dbReference type="InterPro" id="IPR005940">
    <property type="entry name" value="Anthranilate_Pribosyl_Tfrase"/>
</dbReference>
<dbReference type="GO" id="GO:0005829">
    <property type="term" value="C:cytosol"/>
    <property type="evidence" value="ECO:0007669"/>
    <property type="project" value="TreeGrafter"/>
</dbReference>
<dbReference type="GO" id="GO:0004048">
    <property type="term" value="F:anthranilate phosphoribosyltransferase activity"/>
    <property type="evidence" value="ECO:0007669"/>
    <property type="project" value="UniProtKB-UniRule"/>
</dbReference>
<evidence type="ECO:0000256" key="7">
    <source>
        <dbReference type="ARBA" id="ARBA00052328"/>
    </source>
</evidence>
<evidence type="ECO:0000256" key="4">
    <source>
        <dbReference type="ARBA" id="ARBA00022679"/>
    </source>
</evidence>
<comment type="catalytic activity">
    <reaction evidence="7 9">
        <text>N-(5-phospho-beta-D-ribosyl)anthranilate + diphosphate = 5-phospho-alpha-D-ribose 1-diphosphate + anthranilate</text>
        <dbReference type="Rhea" id="RHEA:11768"/>
        <dbReference type="ChEBI" id="CHEBI:16567"/>
        <dbReference type="ChEBI" id="CHEBI:18277"/>
        <dbReference type="ChEBI" id="CHEBI:33019"/>
        <dbReference type="ChEBI" id="CHEBI:58017"/>
        <dbReference type="EC" id="2.4.2.18"/>
    </reaction>
</comment>
<dbReference type="UniPathway" id="UPA00035">
    <property type="reaction ID" value="UER00041"/>
</dbReference>
<dbReference type="FunFam" id="3.40.1030.10:FF:000002">
    <property type="entry name" value="Anthranilate phosphoribosyltransferase"/>
    <property type="match status" value="1"/>
</dbReference>